<evidence type="ECO:0000256" key="1">
    <source>
        <dbReference type="SAM" id="MobiDB-lite"/>
    </source>
</evidence>
<feature type="compositionally biased region" description="Low complexity" evidence="1">
    <location>
        <begin position="44"/>
        <end position="58"/>
    </location>
</feature>
<evidence type="ECO:0000313" key="3">
    <source>
        <dbReference type="Proteomes" id="UP000053989"/>
    </source>
</evidence>
<name>A0A0C3DBT7_9AGAM</name>
<feature type="region of interest" description="Disordered" evidence="1">
    <location>
        <begin position="29"/>
        <end position="122"/>
    </location>
</feature>
<proteinExistence type="predicted"/>
<gene>
    <name evidence="2" type="ORF">SCLCIDRAFT_31558</name>
</gene>
<evidence type="ECO:0000313" key="2">
    <source>
        <dbReference type="EMBL" id="KIM53879.1"/>
    </source>
</evidence>
<dbReference type="EMBL" id="KN822168">
    <property type="protein sequence ID" value="KIM53879.1"/>
    <property type="molecule type" value="Genomic_DNA"/>
</dbReference>
<reference evidence="2 3" key="1">
    <citation type="submission" date="2014-04" db="EMBL/GenBank/DDBJ databases">
        <authorList>
            <consortium name="DOE Joint Genome Institute"/>
            <person name="Kuo A."/>
            <person name="Kohler A."/>
            <person name="Nagy L.G."/>
            <person name="Floudas D."/>
            <person name="Copeland A."/>
            <person name="Barry K.W."/>
            <person name="Cichocki N."/>
            <person name="Veneault-Fourrey C."/>
            <person name="LaButti K."/>
            <person name="Lindquist E.A."/>
            <person name="Lipzen A."/>
            <person name="Lundell T."/>
            <person name="Morin E."/>
            <person name="Murat C."/>
            <person name="Sun H."/>
            <person name="Tunlid A."/>
            <person name="Henrissat B."/>
            <person name="Grigoriev I.V."/>
            <person name="Hibbett D.S."/>
            <person name="Martin F."/>
            <person name="Nordberg H.P."/>
            <person name="Cantor M.N."/>
            <person name="Hua S.X."/>
        </authorList>
    </citation>
    <scope>NUCLEOTIDE SEQUENCE [LARGE SCALE GENOMIC DNA]</scope>
    <source>
        <strain evidence="2 3">Foug A</strain>
    </source>
</reference>
<sequence>MNKCAARFRNKGFLLFDIMEEMLPSGGKGTHVFHPGTKQLKPKPAATPQSMPASTPATSAPPPATPTREASFLMPPRPTFQMPAAVTSRDNPIGTPATQSAPTDISGPPSTPSSFCTLRPWL</sequence>
<keyword evidence="3" id="KW-1185">Reference proteome</keyword>
<organism evidence="2 3">
    <name type="scientific">Scleroderma citrinum Foug A</name>
    <dbReference type="NCBI Taxonomy" id="1036808"/>
    <lineage>
        <taxon>Eukaryota</taxon>
        <taxon>Fungi</taxon>
        <taxon>Dikarya</taxon>
        <taxon>Basidiomycota</taxon>
        <taxon>Agaricomycotina</taxon>
        <taxon>Agaricomycetes</taxon>
        <taxon>Agaricomycetidae</taxon>
        <taxon>Boletales</taxon>
        <taxon>Sclerodermatineae</taxon>
        <taxon>Sclerodermataceae</taxon>
        <taxon>Scleroderma</taxon>
    </lineage>
</organism>
<accession>A0A0C3DBT7</accession>
<dbReference type="AlphaFoldDB" id="A0A0C3DBT7"/>
<dbReference type="InParanoid" id="A0A0C3DBT7"/>
<protein>
    <submittedName>
        <fullName evidence="2">Uncharacterized protein</fullName>
    </submittedName>
</protein>
<dbReference type="HOGENOM" id="CLU_2028100_0_0_1"/>
<dbReference type="OrthoDB" id="10611690at2759"/>
<dbReference type="Proteomes" id="UP000053989">
    <property type="component" value="Unassembled WGS sequence"/>
</dbReference>
<reference evidence="3" key="2">
    <citation type="submission" date="2015-01" db="EMBL/GenBank/DDBJ databases">
        <title>Evolutionary Origins and Diversification of the Mycorrhizal Mutualists.</title>
        <authorList>
            <consortium name="DOE Joint Genome Institute"/>
            <consortium name="Mycorrhizal Genomics Consortium"/>
            <person name="Kohler A."/>
            <person name="Kuo A."/>
            <person name="Nagy L.G."/>
            <person name="Floudas D."/>
            <person name="Copeland A."/>
            <person name="Barry K.W."/>
            <person name="Cichocki N."/>
            <person name="Veneault-Fourrey C."/>
            <person name="LaButti K."/>
            <person name="Lindquist E.A."/>
            <person name="Lipzen A."/>
            <person name="Lundell T."/>
            <person name="Morin E."/>
            <person name="Murat C."/>
            <person name="Riley R."/>
            <person name="Ohm R."/>
            <person name="Sun H."/>
            <person name="Tunlid A."/>
            <person name="Henrissat B."/>
            <person name="Grigoriev I.V."/>
            <person name="Hibbett D.S."/>
            <person name="Martin F."/>
        </authorList>
    </citation>
    <scope>NUCLEOTIDE SEQUENCE [LARGE SCALE GENOMIC DNA]</scope>
    <source>
        <strain evidence="3">Foug A</strain>
    </source>
</reference>